<proteinExistence type="predicted"/>
<name>A0A8S3SPY3_MYTED</name>
<accession>A0A8S3SPY3</accession>
<protein>
    <submittedName>
        <fullName evidence="1">Uncharacterized protein</fullName>
    </submittedName>
</protein>
<evidence type="ECO:0000313" key="2">
    <source>
        <dbReference type="Proteomes" id="UP000683360"/>
    </source>
</evidence>
<reference evidence="1" key="1">
    <citation type="submission" date="2021-03" db="EMBL/GenBank/DDBJ databases">
        <authorList>
            <person name="Bekaert M."/>
        </authorList>
    </citation>
    <scope>NUCLEOTIDE SEQUENCE</scope>
</reference>
<comment type="caution">
    <text evidence="1">The sequence shown here is derived from an EMBL/GenBank/DDBJ whole genome shotgun (WGS) entry which is preliminary data.</text>
</comment>
<dbReference type="EMBL" id="CAJPWZ010001649">
    <property type="protein sequence ID" value="CAG2220105.1"/>
    <property type="molecule type" value="Genomic_DNA"/>
</dbReference>
<evidence type="ECO:0000313" key="1">
    <source>
        <dbReference type="EMBL" id="CAG2220105.1"/>
    </source>
</evidence>
<sequence>MKQSLCDLLVNINQIKKDREANIDMIKNKRKHIIEEVTHMRKQINQHLDKLQYDLMNKLDKVENECCEKIQSLVSSLNDIYNAISQCNIEIENMKKYASDIQMCLGMREIQKKIILNEKCVHSLIENKEIMNVVIEYVVDGTLPDFLTDIKLFGSIAVTSSP</sequence>
<keyword evidence="2" id="KW-1185">Reference proteome</keyword>
<dbReference type="Proteomes" id="UP000683360">
    <property type="component" value="Unassembled WGS sequence"/>
</dbReference>
<gene>
    <name evidence="1" type="ORF">MEDL_33562</name>
</gene>
<organism evidence="1 2">
    <name type="scientific">Mytilus edulis</name>
    <name type="common">Blue mussel</name>
    <dbReference type="NCBI Taxonomy" id="6550"/>
    <lineage>
        <taxon>Eukaryota</taxon>
        <taxon>Metazoa</taxon>
        <taxon>Spiralia</taxon>
        <taxon>Lophotrochozoa</taxon>
        <taxon>Mollusca</taxon>
        <taxon>Bivalvia</taxon>
        <taxon>Autobranchia</taxon>
        <taxon>Pteriomorphia</taxon>
        <taxon>Mytilida</taxon>
        <taxon>Mytiloidea</taxon>
        <taxon>Mytilidae</taxon>
        <taxon>Mytilinae</taxon>
        <taxon>Mytilus</taxon>
    </lineage>
</organism>
<dbReference type="AlphaFoldDB" id="A0A8S3SPY3"/>